<dbReference type="Gene3D" id="3.40.395.10">
    <property type="entry name" value="Adenoviral Proteinase, Chain A"/>
    <property type="match status" value="1"/>
</dbReference>
<sequence length="235" mass="26394">MRELYARALGMFPSLPWTGRILGVFATDTLDTLALFLSDDWLSDNHMHYILENYSREIFDSNPRSTIHLEGSFIKLLEKAQAAQRAHSGSVVETEDRWLRNLGEELSSGISDCLGFVINLDNTHWVACVLDFRAAEILYGDSFQQPIRRAHRDVLLWWTKLHCPELEGEFAVKPLPITFQTDSFSCGVLASNALASFCSGGRIPLLSGDGLTSMRLNTFLELATRHNDMVSSTSH</sequence>
<keyword evidence="3" id="KW-0378">Hydrolase</keyword>
<evidence type="ECO:0000313" key="6">
    <source>
        <dbReference type="Proteomes" id="UP000521943"/>
    </source>
</evidence>
<comment type="caution">
    <text evidence="5">The sequence shown here is derived from an EMBL/GenBank/DDBJ whole genome shotgun (WGS) entry which is preliminary data.</text>
</comment>
<dbReference type="GO" id="GO:0019783">
    <property type="term" value="F:ubiquitin-like protein peptidase activity"/>
    <property type="evidence" value="ECO:0007669"/>
    <property type="project" value="UniProtKB-ARBA"/>
</dbReference>
<dbReference type="EMBL" id="JACGCI010000092">
    <property type="protein sequence ID" value="KAF6746487.1"/>
    <property type="molecule type" value="Genomic_DNA"/>
</dbReference>
<evidence type="ECO:0000256" key="1">
    <source>
        <dbReference type="ARBA" id="ARBA00005234"/>
    </source>
</evidence>
<dbReference type="GO" id="GO:0006508">
    <property type="term" value="P:proteolysis"/>
    <property type="evidence" value="ECO:0007669"/>
    <property type="project" value="UniProtKB-KW"/>
</dbReference>
<dbReference type="InterPro" id="IPR003653">
    <property type="entry name" value="Peptidase_C48_C"/>
</dbReference>
<dbReference type="PROSITE" id="PS50600">
    <property type="entry name" value="ULP_PROTEASE"/>
    <property type="match status" value="1"/>
</dbReference>
<feature type="domain" description="Ubiquitin-like protease family profile" evidence="4">
    <location>
        <begin position="25"/>
        <end position="197"/>
    </location>
</feature>
<comment type="similarity">
    <text evidence="1">Belongs to the peptidase C48 family.</text>
</comment>
<dbReference type="OrthoDB" id="2979847at2759"/>
<dbReference type="Proteomes" id="UP000521943">
    <property type="component" value="Unassembled WGS sequence"/>
</dbReference>
<evidence type="ECO:0000256" key="2">
    <source>
        <dbReference type="ARBA" id="ARBA00022670"/>
    </source>
</evidence>
<reference evidence="5 6" key="1">
    <citation type="submission" date="2020-07" db="EMBL/GenBank/DDBJ databases">
        <title>Comparative genomics of pyrophilous fungi reveals a link between fire events and developmental genes.</title>
        <authorList>
            <consortium name="DOE Joint Genome Institute"/>
            <person name="Steindorff A.S."/>
            <person name="Carver A."/>
            <person name="Calhoun S."/>
            <person name="Stillman K."/>
            <person name="Liu H."/>
            <person name="Lipzen A."/>
            <person name="Pangilinan J."/>
            <person name="Labutti K."/>
            <person name="Bruns T.D."/>
            <person name="Grigoriev I.V."/>
        </authorList>
    </citation>
    <scope>NUCLEOTIDE SEQUENCE [LARGE SCALE GENOMIC DNA]</scope>
    <source>
        <strain evidence="5 6">CBS 144469</strain>
    </source>
</reference>
<organism evidence="5 6">
    <name type="scientific">Ephemerocybe angulata</name>
    <dbReference type="NCBI Taxonomy" id="980116"/>
    <lineage>
        <taxon>Eukaryota</taxon>
        <taxon>Fungi</taxon>
        <taxon>Dikarya</taxon>
        <taxon>Basidiomycota</taxon>
        <taxon>Agaricomycotina</taxon>
        <taxon>Agaricomycetes</taxon>
        <taxon>Agaricomycetidae</taxon>
        <taxon>Agaricales</taxon>
        <taxon>Agaricineae</taxon>
        <taxon>Psathyrellaceae</taxon>
        <taxon>Ephemerocybe</taxon>
    </lineage>
</organism>
<gene>
    <name evidence="5" type="ORF">DFP72DRAFT_823076</name>
</gene>
<keyword evidence="6" id="KW-1185">Reference proteome</keyword>
<keyword evidence="2" id="KW-0645">Protease</keyword>
<dbReference type="Pfam" id="PF02902">
    <property type="entry name" value="Peptidase_C48"/>
    <property type="match status" value="1"/>
</dbReference>
<dbReference type="GO" id="GO:0008234">
    <property type="term" value="F:cysteine-type peptidase activity"/>
    <property type="evidence" value="ECO:0007669"/>
    <property type="project" value="InterPro"/>
</dbReference>
<accession>A0A8H6HHW7</accession>
<dbReference type="AlphaFoldDB" id="A0A8H6HHW7"/>
<name>A0A8H6HHW7_9AGAR</name>
<dbReference type="InterPro" id="IPR038765">
    <property type="entry name" value="Papain-like_cys_pep_sf"/>
</dbReference>
<protein>
    <recommendedName>
        <fullName evidence="4">Ubiquitin-like protease family profile domain-containing protein</fullName>
    </recommendedName>
</protein>
<evidence type="ECO:0000313" key="5">
    <source>
        <dbReference type="EMBL" id="KAF6746487.1"/>
    </source>
</evidence>
<dbReference type="SUPFAM" id="SSF54001">
    <property type="entry name" value="Cysteine proteinases"/>
    <property type="match status" value="1"/>
</dbReference>
<evidence type="ECO:0000259" key="4">
    <source>
        <dbReference type="PROSITE" id="PS50600"/>
    </source>
</evidence>
<proteinExistence type="inferred from homology"/>
<evidence type="ECO:0000256" key="3">
    <source>
        <dbReference type="ARBA" id="ARBA00022801"/>
    </source>
</evidence>